<feature type="transmembrane region" description="Helical" evidence="1">
    <location>
        <begin position="7"/>
        <end position="28"/>
    </location>
</feature>
<dbReference type="EC" id="3.1.3.5" evidence="2"/>
<organism evidence="2 3">
    <name type="scientific">Mytilus coruscus</name>
    <name type="common">Sea mussel</name>
    <dbReference type="NCBI Taxonomy" id="42192"/>
    <lineage>
        <taxon>Eukaryota</taxon>
        <taxon>Metazoa</taxon>
        <taxon>Spiralia</taxon>
        <taxon>Lophotrochozoa</taxon>
        <taxon>Mollusca</taxon>
        <taxon>Bivalvia</taxon>
        <taxon>Autobranchia</taxon>
        <taxon>Pteriomorphia</taxon>
        <taxon>Mytilida</taxon>
        <taxon>Mytiloidea</taxon>
        <taxon>Mytilidae</taxon>
        <taxon>Mytilinae</taxon>
        <taxon>Mytilus</taxon>
    </lineage>
</organism>
<gene>
    <name evidence="2" type="ORF">MCOR_42453</name>
</gene>
<dbReference type="EMBL" id="CACVKT020007640">
    <property type="protein sequence ID" value="CAC5409125.1"/>
    <property type="molecule type" value="Genomic_DNA"/>
</dbReference>
<feature type="transmembrane region" description="Helical" evidence="1">
    <location>
        <begin position="111"/>
        <end position="130"/>
    </location>
</feature>
<sequence length="201" mass="22378">MEFMKKIAVLVIIGYLFIEAGLLCGLFTNEWIKTKEYHLGLRRYCYNTRNDTSCHNVVDILPNLKYMLDTVFYISIGACSWVGLVFIVMVSSLRCNGCNGSKTRRCTSLVMFSWCLIQGAVLTIFMTAIMAELSASASDVGWSLYLECTTLVISYFLLTVQICCKDGSGKDSATVDVIDETLSYSIENVLGDEHVIGGKTF</sequence>
<evidence type="ECO:0000313" key="3">
    <source>
        <dbReference type="Proteomes" id="UP000507470"/>
    </source>
</evidence>
<dbReference type="GO" id="GO:0008253">
    <property type="term" value="F:5'-nucleotidase activity"/>
    <property type="evidence" value="ECO:0007669"/>
    <property type="project" value="UniProtKB-EC"/>
</dbReference>
<dbReference type="Proteomes" id="UP000507470">
    <property type="component" value="Unassembled WGS sequence"/>
</dbReference>
<accession>A0A6J8DMG2</accession>
<protein>
    <submittedName>
        <fullName evidence="2">E3.1.3.5</fullName>
        <ecNumber evidence="2">3.1.3.5</ecNumber>
    </submittedName>
</protein>
<keyword evidence="2" id="KW-0378">Hydrolase</keyword>
<keyword evidence="1" id="KW-0472">Membrane</keyword>
<keyword evidence="3" id="KW-1185">Reference proteome</keyword>
<dbReference type="AlphaFoldDB" id="A0A6J8DMG2"/>
<evidence type="ECO:0000256" key="1">
    <source>
        <dbReference type="SAM" id="Phobius"/>
    </source>
</evidence>
<evidence type="ECO:0000313" key="2">
    <source>
        <dbReference type="EMBL" id="CAC5409125.1"/>
    </source>
</evidence>
<feature type="transmembrane region" description="Helical" evidence="1">
    <location>
        <begin position="142"/>
        <end position="160"/>
    </location>
</feature>
<name>A0A6J8DMG2_MYTCO</name>
<keyword evidence="1" id="KW-0812">Transmembrane</keyword>
<proteinExistence type="predicted"/>
<feature type="transmembrane region" description="Helical" evidence="1">
    <location>
        <begin position="71"/>
        <end position="90"/>
    </location>
</feature>
<dbReference type="OrthoDB" id="6145384at2759"/>
<keyword evidence="1" id="KW-1133">Transmembrane helix</keyword>
<reference evidence="2 3" key="1">
    <citation type="submission" date="2020-06" db="EMBL/GenBank/DDBJ databases">
        <authorList>
            <person name="Li R."/>
            <person name="Bekaert M."/>
        </authorList>
    </citation>
    <scope>NUCLEOTIDE SEQUENCE [LARGE SCALE GENOMIC DNA]</scope>
    <source>
        <strain evidence="3">wild</strain>
    </source>
</reference>